<name>A0A0B5FIB5_9BACT</name>
<gene>
    <name evidence="1" type="ORF">GSUB_11560</name>
</gene>
<keyword evidence="2" id="KW-1185">Reference proteome</keyword>
<evidence type="ECO:0000313" key="1">
    <source>
        <dbReference type="EMBL" id="AJF07073.1"/>
    </source>
</evidence>
<dbReference type="Proteomes" id="UP000035036">
    <property type="component" value="Chromosome"/>
</dbReference>
<proteinExistence type="predicted"/>
<dbReference type="HOGENOM" id="CLU_2206279_0_0_7"/>
<dbReference type="KEGG" id="gsb:GSUB_11560"/>
<reference evidence="1 2" key="1">
    <citation type="journal article" date="2015" name="Genome Announc.">
        <title>Genomes of Geoalkalibacter ferrihydriticus Z-0531T and Geoalkalibacter subterraneus Red1T, Two Haloalkaliphilic Metal-Reducing Deltaproteobacteria.</title>
        <authorList>
            <person name="Badalamenti J.P."/>
            <person name="Krajmalnik-Brown R."/>
            <person name="Torres C.I."/>
            <person name="Bond D.R."/>
        </authorList>
    </citation>
    <scope>NUCLEOTIDE SEQUENCE [LARGE SCALE GENOMIC DNA]</scope>
    <source>
        <strain evidence="1 2">Red1</strain>
    </source>
</reference>
<protein>
    <submittedName>
        <fullName evidence="1">Uncharacterized protein</fullName>
    </submittedName>
</protein>
<sequence>MGVDIDPLAFGLFEQFLEQLEVMTGNQDRLARLHGTSVNNAILMLDFVINAGRGAIRDVLDAEAAVFETRCLLHQAERGILIARLAEGLARGSLNAEQLHRTVQGQD</sequence>
<dbReference type="EMBL" id="CP010311">
    <property type="protein sequence ID" value="AJF07073.1"/>
    <property type="molecule type" value="Genomic_DNA"/>
</dbReference>
<dbReference type="AlphaFoldDB" id="A0A0B5FIB5"/>
<accession>A0A0B5FIB5</accession>
<organism evidence="1 2">
    <name type="scientific">Geoalkalibacter subterraneus</name>
    <dbReference type="NCBI Taxonomy" id="483547"/>
    <lineage>
        <taxon>Bacteria</taxon>
        <taxon>Pseudomonadati</taxon>
        <taxon>Thermodesulfobacteriota</taxon>
        <taxon>Desulfuromonadia</taxon>
        <taxon>Desulfuromonadales</taxon>
        <taxon>Geoalkalibacteraceae</taxon>
        <taxon>Geoalkalibacter</taxon>
    </lineage>
</organism>
<evidence type="ECO:0000313" key="2">
    <source>
        <dbReference type="Proteomes" id="UP000035036"/>
    </source>
</evidence>